<name>A0ACB8YZN3_CICIN</name>
<evidence type="ECO:0000313" key="1">
    <source>
        <dbReference type="EMBL" id="KAI3690510.1"/>
    </source>
</evidence>
<evidence type="ECO:0000313" key="2">
    <source>
        <dbReference type="Proteomes" id="UP001055811"/>
    </source>
</evidence>
<reference evidence="1 2" key="2">
    <citation type="journal article" date="2022" name="Mol. Ecol. Resour.">
        <title>The genomes of chicory, endive, great burdock and yacon provide insights into Asteraceae paleo-polyploidization history and plant inulin production.</title>
        <authorList>
            <person name="Fan W."/>
            <person name="Wang S."/>
            <person name="Wang H."/>
            <person name="Wang A."/>
            <person name="Jiang F."/>
            <person name="Liu H."/>
            <person name="Zhao H."/>
            <person name="Xu D."/>
            <person name="Zhang Y."/>
        </authorList>
    </citation>
    <scope>NUCLEOTIDE SEQUENCE [LARGE SCALE GENOMIC DNA]</scope>
    <source>
        <strain evidence="2">cv. Punajuju</strain>
        <tissue evidence="1">Leaves</tissue>
    </source>
</reference>
<comment type="caution">
    <text evidence="1">The sequence shown here is derived from an EMBL/GenBank/DDBJ whole genome shotgun (WGS) entry which is preliminary data.</text>
</comment>
<organism evidence="1 2">
    <name type="scientific">Cichorium intybus</name>
    <name type="common">Chicory</name>
    <dbReference type="NCBI Taxonomy" id="13427"/>
    <lineage>
        <taxon>Eukaryota</taxon>
        <taxon>Viridiplantae</taxon>
        <taxon>Streptophyta</taxon>
        <taxon>Embryophyta</taxon>
        <taxon>Tracheophyta</taxon>
        <taxon>Spermatophyta</taxon>
        <taxon>Magnoliopsida</taxon>
        <taxon>eudicotyledons</taxon>
        <taxon>Gunneridae</taxon>
        <taxon>Pentapetalae</taxon>
        <taxon>asterids</taxon>
        <taxon>campanulids</taxon>
        <taxon>Asterales</taxon>
        <taxon>Asteraceae</taxon>
        <taxon>Cichorioideae</taxon>
        <taxon>Cichorieae</taxon>
        <taxon>Cichoriinae</taxon>
        <taxon>Cichorium</taxon>
    </lineage>
</organism>
<dbReference type="Proteomes" id="UP001055811">
    <property type="component" value="Linkage Group LG09"/>
</dbReference>
<gene>
    <name evidence="1" type="ORF">L2E82_48572</name>
</gene>
<dbReference type="EMBL" id="CM042017">
    <property type="protein sequence ID" value="KAI3690510.1"/>
    <property type="molecule type" value="Genomic_DNA"/>
</dbReference>
<sequence>MHCNIDMRIESRNGEAYVKIFDRNRGRGSCVSDVDDNIGGTLTRGKKEGIQGQGEKGVGEWKSILKNEMDMSNWRHTRGGIGCVGESSIESGDWRAQLQANSRERMVNRIMDAMKIHNQVSGDEGLQKLVKIAVSFEDKIFIAATSESDYMRKICFKILTIETRSQNPIPDANNVNLSDAQSPMPDAKSVNPLDPVIGDSSLEFGDWRVRLQADSRKRIVDKLMDTLKRHIPYSGHELLQELEKIAVVFEDKIYTAATSLNDYLRKISLKILTMETRSQNHMPGVMQ</sequence>
<proteinExistence type="predicted"/>
<protein>
    <submittedName>
        <fullName evidence="1">Uncharacterized protein</fullName>
    </submittedName>
</protein>
<reference evidence="2" key="1">
    <citation type="journal article" date="2022" name="Mol. Ecol. Resour.">
        <title>The genomes of chicory, endive, great burdock and yacon provide insights into Asteraceae palaeo-polyploidization history and plant inulin production.</title>
        <authorList>
            <person name="Fan W."/>
            <person name="Wang S."/>
            <person name="Wang H."/>
            <person name="Wang A."/>
            <person name="Jiang F."/>
            <person name="Liu H."/>
            <person name="Zhao H."/>
            <person name="Xu D."/>
            <person name="Zhang Y."/>
        </authorList>
    </citation>
    <scope>NUCLEOTIDE SEQUENCE [LARGE SCALE GENOMIC DNA]</scope>
    <source>
        <strain evidence="2">cv. Punajuju</strain>
    </source>
</reference>
<accession>A0ACB8YZN3</accession>
<keyword evidence="2" id="KW-1185">Reference proteome</keyword>